<organism evidence="2 3">
    <name type="scientific">Naganishia liquefaciens</name>
    <dbReference type="NCBI Taxonomy" id="104408"/>
    <lineage>
        <taxon>Eukaryota</taxon>
        <taxon>Fungi</taxon>
        <taxon>Dikarya</taxon>
        <taxon>Basidiomycota</taxon>
        <taxon>Agaricomycotina</taxon>
        <taxon>Tremellomycetes</taxon>
        <taxon>Filobasidiales</taxon>
        <taxon>Filobasidiaceae</taxon>
        <taxon>Naganishia</taxon>
    </lineage>
</organism>
<evidence type="ECO:0000259" key="1">
    <source>
        <dbReference type="Pfam" id="PF20415"/>
    </source>
</evidence>
<name>A0A8H3YHF9_9TREE</name>
<gene>
    <name evidence="2" type="ORF">NliqN6_4554</name>
</gene>
<evidence type="ECO:0000313" key="2">
    <source>
        <dbReference type="EMBL" id="GHJ88152.1"/>
    </source>
</evidence>
<keyword evidence="3" id="KW-1185">Reference proteome</keyword>
<evidence type="ECO:0000313" key="3">
    <source>
        <dbReference type="Proteomes" id="UP000620104"/>
    </source>
</evidence>
<protein>
    <recommendedName>
        <fullName evidence="1">DUF6699 domain-containing protein</fullName>
    </recommendedName>
</protein>
<dbReference type="AlphaFoldDB" id="A0A8H3YHF9"/>
<sequence>MTAAPPTINLPAPPRRKVAIALHKYQPGPGHGPVLSYLNAAMLNKPVDPHPLLACEMWDPKPWPKYLAWNVIEHPAYAVIWIDEEAQETELVGERDHPATSPRVEELYCCHPDSGWCVRVRNRGGVTVNDVMHAM</sequence>
<dbReference type="OrthoDB" id="3333333at2759"/>
<proteinExistence type="predicted"/>
<comment type="caution">
    <text evidence="2">The sequence shown here is derived from an EMBL/GenBank/DDBJ whole genome shotgun (WGS) entry which is preliminary data.</text>
</comment>
<dbReference type="Proteomes" id="UP000620104">
    <property type="component" value="Unassembled WGS sequence"/>
</dbReference>
<dbReference type="EMBL" id="BLZA01000028">
    <property type="protein sequence ID" value="GHJ88152.1"/>
    <property type="molecule type" value="Genomic_DNA"/>
</dbReference>
<accession>A0A8H3YHF9</accession>
<dbReference type="Pfam" id="PF20415">
    <property type="entry name" value="DUF6699"/>
    <property type="match status" value="1"/>
</dbReference>
<feature type="domain" description="DUF6699" evidence="1">
    <location>
        <begin position="67"/>
        <end position="134"/>
    </location>
</feature>
<reference evidence="2" key="1">
    <citation type="submission" date="2020-07" db="EMBL/GenBank/DDBJ databases">
        <title>Draft Genome Sequence of a Deep-Sea Yeast, Naganishia (Cryptococcus) liquefaciens strain N6.</title>
        <authorList>
            <person name="Han Y.W."/>
            <person name="Kajitani R."/>
            <person name="Morimoto H."/>
            <person name="Parhat M."/>
            <person name="Tsubouchi H."/>
            <person name="Bakenova O."/>
            <person name="Ogata M."/>
            <person name="Argunhan B."/>
            <person name="Aoki R."/>
            <person name="Kajiwara S."/>
            <person name="Itoh T."/>
            <person name="Iwasaki H."/>
        </authorList>
    </citation>
    <scope>NUCLEOTIDE SEQUENCE</scope>
    <source>
        <strain evidence="2">N6</strain>
    </source>
</reference>
<dbReference type="InterPro" id="IPR046522">
    <property type="entry name" value="DUF6699"/>
</dbReference>